<dbReference type="Proteomes" id="UP000075243">
    <property type="component" value="Chromosome 9"/>
</dbReference>
<keyword evidence="3" id="KW-1185">Reference proteome</keyword>
<dbReference type="AlphaFoldDB" id="A0A151T204"/>
<protein>
    <recommendedName>
        <fullName evidence="1">Reverse transcriptase Ty1/copia-type domain-containing protein</fullName>
    </recommendedName>
</protein>
<gene>
    <name evidence="2" type="ORF">KK1_023434</name>
</gene>
<evidence type="ECO:0000259" key="1">
    <source>
        <dbReference type="Pfam" id="PF07727"/>
    </source>
</evidence>
<evidence type="ECO:0000313" key="3">
    <source>
        <dbReference type="Proteomes" id="UP000075243"/>
    </source>
</evidence>
<proteinExistence type="predicted"/>
<dbReference type="Pfam" id="PF07727">
    <property type="entry name" value="RVT_2"/>
    <property type="match status" value="1"/>
</dbReference>
<sequence>MQQEYNALMLNHTWDLVSLPSNRKVVGCKWVFRVKENVNGSIDKLKVRLVAKGFHQVHGFDFHETFSPFIKPITIRIILTLALTNTWHLF</sequence>
<evidence type="ECO:0000313" key="2">
    <source>
        <dbReference type="EMBL" id="KYP61011.1"/>
    </source>
</evidence>
<feature type="domain" description="Reverse transcriptase Ty1/copia-type" evidence="1">
    <location>
        <begin position="11"/>
        <end position="88"/>
    </location>
</feature>
<name>A0A151T204_CAJCA</name>
<organism evidence="2 3">
    <name type="scientific">Cajanus cajan</name>
    <name type="common">Pigeon pea</name>
    <name type="synonym">Cajanus indicus</name>
    <dbReference type="NCBI Taxonomy" id="3821"/>
    <lineage>
        <taxon>Eukaryota</taxon>
        <taxon>Viridiplantae</taxon>
        <taxon>Streptophyta</taxon>
        <taxon>Embryophyta</taxon>
        <taxon>Tracheophyta</taxon>
        <taxon>Spermatophyta</taxon>
        <taxon>Magnoliopsida</taxon>
        <taxon>eudicotyledons</taxon>
        <taxon>Gunneridae</taxon>
        <taxon>Pentapetalae</taxon>
        <taxon>rosids</taxon>
        <taxon>fabids</taxon>
        <taxon>Fabales</taxon>
        <taxon>Fabaceae</taxon>
        <taxon>Papilionoideae</taxon>
        <taxon>50 kb inversion clade</taxon>
        <taxon>NPAAA clade</taxon>
        <taxon>indigoferoid/millettioid clade</taxon>
        <taxon>Phaseoleae</taxon>
        <taxon>Cajanus</taxon>
    </lineage>
</organism>
<dbReference type="InterPro" id="IPR013103">
    <property type="entry name" value="RVT_2"/>
</dbReference>
<reference evidence="2 3" key="1">
    <citation type="journal article" date="2012" name="Nat. Biotechnol.">
        <title>Draft genome sequence of pigeonpea (Cajanus cajan), an orphan legume crop of resource-poor farmers.</title>
        <authorList>
            <person name="Varshney R.K."/>
            <person name="Chen W."/>
            <person name="Li Y."/>
            <person name="Bharti A.K."/>
            <person name="Saxena R.K."/>
            <person name="Schlueter J.A."/>
            <person name="Donoghue M.T."/>
            <person name="Azam S."/>
            <person name="Fan G."/>
            <person name="Whaley A.M."/>
            <person name="Farmer A.D."/>
            <person name="Sheridan J."/>
            <person name="Iwata A."/>
            <person name="Tuteja R."/>
            <person name="Penmetsa R.V."/>
            <person name="Wu W."/>
            <person name="Upadhyaya H.D."/>
            <person name="Yang S.P."/>
            <person name="Shah T."/>
            <person name="Saxena K.B."/>
            <person name="Michael T."/>
            <person name="McCombie W.R."/>
            <person name="Yang B."/>
            <person name="Zhang G."/>
            <person name="Yang H."/>
            <person name="Wang J."/>
            <person name="Spillane C."/>
            <person name="Cook D.R."/>
            <person name="May G.D."/>
            <person name="Xu X."/>
            <person name="Jackson S.A."/>
        </authorList>
    </citation>
    <scope>NUCLEOTIDE SEQUENCE [LARGE SCALE GENOMIC DNA]</scope>
    <source>
        <strain evidence="3">cv. Asha</strain>
    </source>
</reference>
<dbReference type="EMBL" id="CM003611">
    <property type="protein sequence ID" value="KYP61011.1"/>
    <property type="molecule type" value="Genomic_DNA"/>
</dbReference>
<dbReference type="Gramene" id="C.cajan_22762.t">
    <property type="protein sequence ID" value="C.cajan_22762.t.cds1"/>
    <property type="gene ID" value="C.cajan_22762"/>
</dbReference>
<accession>A0A151T204</accession>